<evidence type="ECO:0000313" key="3">
    <source>
        <dbReference type="Proteomes" id="UP000017127"/>
    </source>
</evidence>
<keyword evidence="1" id="KW-1133">Transmembrane helix</keyword>
<name>U7QCI8_9CYAN</name>
<accession>U7QCI8</accession>
<proteinExistence type="predicted"/>
<organism evidence="2 3">
    <name type="scientific">Lyngbya aestuarii BL J</name>
    <dbReference type="NCBI Taxonomy" id="1348334"/>
    <lineage>
        <taxon>Bacteria</taxon>
        <taxon>Bacillati</taxon>
        <taxon>Cyanobacteriota</taxon>
        <taxon>Cyanophyceae</taxon>
        <taxon>Oscillatoriophycideae</taxon>
        <taxon>Oscillatoriales</taxon>
        <taxon>Microcoleaceae</taxon>
        <taxon>Lyngbya</taxon>
    </lineage>
</organism>
<comment type="caution">
    <text evidence="2">The sequence shown here is derived from an EMBL/GenBank/DDBJ whole genome shotgun (WGS) entry which is preliminary data.</text>
</comment>
<dbReference type="RefSeq" id="WP_023068194.1">
    <property type="nucleotide sequence ID" value="NZ_AUZM01000054.1"/>
</dbReference>
<dbReference type="Proteomes" id="UP000017127">
    <property type="component" value="Unassembled WGS sequence"/>
</dbReference>
<dbReference type="OrthoDB" id="9894056at2"/>
<dbReference type="AlphaFoldDB" id="U7QCI8"/>
<keyword evidence="1" id="KW-0812">Transmembrane</keyword>
<keyword evidence="1" id="KW-0472">Membrane</keyword>
<sequence>MFNRRRLRSLSRILVLPYVVFFLMAIFKYAEKLNKKLDSSYSRRLKTQQKVIVNLFLEYS</sequence>
<feature type="transmembrane region" description="Helical" evidence="1">
    <location>
        <begin position="12"/>
        <end position="30"/>
    </location>
</feature>
<evidence type="ECO:0000256" key="1">
    <source>
        <dbReference type="SAM" id="Phobius"/>
    </source>
</evidence>
<reference evidence="2 3" key="1">
    <citation type="journal article" date="2013" name="Front. Microbiol.">
        <title>Comparative genomic analyses of the cyanobacterium, Lyngbya aestuarii BL J, a powerful hydrogen producer.</title>
        <authorList>
            <person name="Kothari A."/>
            <person name="Vaughn M."/>
            <person name="Garcia-Pichel F."/>
        </authorList>
    </citation>
    <scope>NUCLEOTIDE SEQUENCE [LARGE SCALE GENOMIC DNA]</scope>
    <source>
        <strain evidence="2 3">BL J</strain>
    </source>
</reference>
<protein>
    <submittedName>
        <fullName evidence="2">Uncharacterized protein</fullName>
    </submittedName>
</protein>
<dbReference type="EMBL" id="AUZM01000054">
    <property type="protein sequence ID" value="ERT05548.1"/>
    <property type="molecule type" value="Genomic_DNA"/>
</dbReference>
<keyword evidence="3" id="KW-1185">Reference proteome</keyword>
<evidence type="ECO:0000313" key="2">
    <source>
        <dbReference type="EMBL" id="ERT05548.1"/>
    </source>
</evidence>
<gene>
    <name evidence="2" type="ORF">M595_4513</name>
</gene>